<reference evidence="2 3" key="1">
    <citation type="submission" date="2022-07" db="EMBL/GenBank/DDBJ databases">
        <title>Novel species in genus cellulomonas.</title>
        <authorList>
            <person name="Ye L."/>
        </authorList>
    </citation>
    <scope>NUCLEOTIDE SEQUENCE [LARGE SCALE GENOMIC DNA]</scope>
    <source>
        <strain evidence="3">zg-Y908</strain>
    </source>
</reference>
<evidence type="ECO:0000256" key="1">
    <source>
        <dbReference type="SAM" id="MobiDB-lite"/>
    </source>
</evidence>
<feature type="region of interest" description="Disordered" evidence="1">
    <location>
        <begin position="1"/>
        <end position="38"/>
    </location>
</feature>
<sequence length="235" mass="25097">MHSTPTPTTGPSPAGPAPLMGAAPPPLPVPTGAETPDDRAALQDGLRRTAVALLDAQIPFALVGGYAAWARGAPEPSHDADFAVAEEDVDAARAALAAAGLDVQQPAENWLFKAYHHGQLIDVIFRMVGEPVTHEQLAQADELEVLAVRMPVLPATDIISAKMRVLGEHYCDFTWLLPMARALREQIDWDRVSTEITDQPYARAFLFLADELGLTGHPGERMTAGPGRTGPGSEE</sequence>
<evidence type="ECO:0000313" key="2">
    <source>
        <dbReference type="EMBL" id="UUI64360.1"/>
    </source>
</evidence>
<dbReference type="Pfam" id="PF14907">
    <property type="entry name" value="NTP_transf_5"/>
    <property type="match status" value="1"/>
</dbReference>
<gene>
    <name evidence="2" type="ORF">NP075_14705</name>
</gene>
<evidence type="ECO:0008006" key="4">
    <source>
        <dbReference type="Google" id="ProtNLM"/>
    </source>
</evidence>
<keyword evidence="3" id="KW-1185">Reference proteome</keyword>
<organism evidence="2 3">
    <name type="scientific">Cellulomonas wangsupingiae</name>
    <dbReference type="NCBI Taxonomy" id="2968085"/>
    <lineage>
        <taxon>Bacteria</taxon>
        <taxon>Bacillati</taxon>
        <taxon>Actinomycetota</taxon>
        <taxon>Actinomycetes</taxon>
        <taxon>Micrococcales</taxon>
        <taxon>Cellulomonadaceae</taxon>
        <taxon>Cellulomonas</taxon>
    </lineage>
</organism>
<dbReference type="EMBL" id="CP101989">
    <property type="protein sequence ID" value="UUI64360.1"/>
    <property type="molecule type" value="Genomic_DNA"/>
</dbReference>
<dbReference type="InterPro" id="IPR043519">
    <property type="entry name" value="NT_sf"/>
</dbReference>
<dbReference type="InterPro" id="IPR039498">
    <property type="entry name" value="NTP_transf_5"/>
</dbReference>
<protein>
    <recommendedName>
        <fullName evidence="4">Nucleotidyltransferase family protein</fullName>
    </recommendedName>
</protein>
<dbReference type="Proteomes" id="UP001317322">
    <property type="component" value="Chromosome"/>
</dbReference>
<accession>A0ABY5K5P8</accession>
<proteinExistence type="predicted"/>
<dbReference type="Gene3D" id="3.30.460.40">
    <property type="match status" value="1"/>
</dbReference>
<name>A0ABY5K5P8_9CELL</name>
<evidence type="ECO:0000313" key="3">
    <source>
        <dbReference type="Proteomes" id="UP001317322"/>
    </source>
</evidence>
<dbReference type="SUPFAM" id="SSF81301">
    <property type="entry name" value="Nucleotidyltransferase"/>
    <property type="match status" value="1"/>
</dbReference>
<dbReference type="RefSeq" id="WP_256791152.1">
    <property type="nucleotide sequence ID" value="NZ_CP101989.1"/>
</dbReference>